<dbReference type="GO" id="GO:0009279">
    <property type="term" value="C:cell outer membrane"/>
    <property type="evidence" value="ECO:0007669"/>
    <property type="project" value="UniProtKB-SubCell"/>
</dbReference>
<evidence type="ECO:0000313" key="8">
    <source>
        <dbReference type="Proteomes" id="UP000054058"/>
    </source>
</evidence>
<evidence type="ECO:0000256" key="3">
    <source>
        <dbReference type="ARBA" id="ARBA00023237"/>
    </source>
</evidence>
<keyword evidence="8" id="KW-1185">Reference proteome</keyword>
<dbReference type="Proteomes" id="UP000054058">
    <property type="component" value="Unassembled WGS sequence"/>
</dbReference>
<dbReference type="InterPro" id="IPR036737">
    <property type="entry name" value="OmpA-like_sf"/>
</dbReference>
<evidence type="ECO:0000256" key="1">
    <source>
        <dbReference type="ARBA" id="ARBA00004442"/>
    </source>
</evidence>
<comment type="subcellular location">
    <subcellularLocation>
        <location evidence="1">Cell outer membrane</location>
    </subcellularLocation>
</comment>
<feature type="signal peptide" evidence="5">
    <location>
        <begin position="1"/>
        <end position="23"/>
    </location>
</feature>
<dbReference type="eggNOG" id="COG2885">
    <property type="taxonomic scope" value="Bacteria"/>
</dbReference>
<feature type="domain" description="OmpA-like" evidence="6">
    <location>
        <begin position="68"/>
        <end position="186"/>
    </location>
</feature>
<dbReference type="RefSeq" id="WP_036163418.1">
    <property type="nucleotide sequence ID" value="NZ_JAMB01000014.1"/>
</dbReference>
<dbReference type="InterPro" id="IPR006690">
    <property type="entry name" value="OMPA-like_CS"/>
</dbReference>
<dbReference type="PRINTS" id="PR01021">
    <property type="entry name" value="OMPADOMAIN"/>
</dbReference>
<evidence type="ECO:0000313" key="7">
    <source>
        <dbReference type="EMBL" id="ETX09824.1"/>
    </source>
</evidence>
<dbReference type="PANTHER" id="PTHR30329">
    <property type="entry name" value="STATOR ELEMENT OF FLAGELLAR MOTOR COMPLEX"/>
    <property type="match status" value="1"/>
</dbReference>
<dbReference type="PROSITE" id="PS01068">
    <property type="entry name" value="OMPA_1"/>
    <property type="match status" value="1"/>
</dbReference>
<evidence type="ECO:0000259" key="6">
    <source>
        <dbReference type="PROSITE" id="PS51123"/>
    </source>
</evidence>
<organism evidence="7 8">
    <name type="scientific">Marinomonas ushuaiensis DSM 15871</name>
    <dbReference type="NCBI Taxonomy" id="1122207"/>
    <lineage>
        <taxon>Bacteria</taxon>
        <taxon>Pseudomonadati</taxon>
        <taxon>Pseudomonadota</taxon>
        <taxon>Gammaproteobacteria</taxon>
        <taxon>Oceanospirillales</taxon>
        <taxon>Oceanospirillaceae</taxon>
        <taxon>Marinomonas</taxon>
    </lineage>
</organism>
<dbReference type="CDD" id="cd07185">
    <property type="entry name" value="OmpA_C-like"/>
    <property type="match status" value="1"/>
</dbReference>
<dbReference type="PANTHER" id="PTHR30329:SF21">
    <property type="entry name" value="LIPOPROTEIN YIAD-RELATED"/>
    <property type="match status" value="1"/>
</dbReference>
<dbReference type="SUPFAM" id="SSF103088">
    <property type="entry name" value="OmpA-like"/>
    <property type="match status" value="1"/>
</dbReference>
<evidence type="ECO:0000256" key="4">
    <source>
        <dbReference type="PROSITE-ProRule" id="PRU00473"/>
    </source>
</evidence>
<evidence type="ECO:0000256" key="2">
    <source>
        <dbReference type="ARBA" id="ARBA00023136"/>
    </source>
</evidence>
<gene>
    <name evidence="7" type="ORF">MUS1_05770</name>
</gene>
<keyword evidence="2 4" id="KW-0472">Membrane</keyword>
<feature type="chain" id="PRO_5004977940" evidence="5">
    <location>
        <begin position="24"/>
        <end position="213"/>
    </location>
</feature>
<dbReference type="OrthoDB" id="9782229at2"/>
<protein>
    <submittedName>
        <fullName evidence="7">Thrombospondin</fullName>
    </submittedName>
</protein>
<keyword evidence="3" id="KW-0998">Cell outer membrane</keyword>
<proteinExistence type="predicted"/>
<comment type="caution">
    <text evidence="7">The sequence shown here is derived from an EMBL/GenBank/DDBJ whole genome shotgun (WGS) entry which is preliminary data.</text>
</comment>
<dbReference type="AlphaFoldDB" id="X7E173"/>
<dbReference type="Gene3D" id="3.30.1330.60">
    <property type="entry name" value="OmpA-like domain"/>
    <property type="match status" value="1"/>
</dbReference>
<dbReference type="PROSITE" id="PS51123">
    <property type="entry name" value="OMPA_2"/>
    <property type="match status" value="1"/>
</dbReference>
<name>X7E173_9GAMM</name>
<accession>X7E173</accession>
<dbReference type="PATRIC" id="fig|1122207.3.peg.2774"/>
<dbReference type="Pfam" id="PF00691">
    <property type="entry name" value="OmpA"/>
    <property type="match status" value="1"/>
</dbReference>
<evidence type="ECO:0000256" key="5">
    <source>
        <dbReference type="SAM" id="SignalP"/>
    </source>
</evidence>
<dbReference type="InterPro" id="IPR050330">
    <property type="entry name" value="Bact_OuterMem_StrucFunc"/>
</dbReference>
<dbReference type="InterPro" id="IPR006664">
    <property type="entry name" value="OMP_bac"/>
</dbReference>
<dbReference type="STRING" id="1122207.MUS1_05770"/>
<keyword evidence="5" id="KW-0732">Signal</keyword>
<sequence>MKSIIKKISIIGMAFAFSHAAIAAESLYSSNVQSGLVDTDKDGVIGARDLCPSTPNGSAVDNNGCPAQTTQLLSIELNVLFDSGKAEISPRFYSELQELAAFLQQNPNSTAVIEGHTDDKGSEKLNRELSQKRASAIADVLVDRFRIQPDRVKGIGYGESRPIDSNLTEEGRAQNRRVVAEVYAQKEIVNERWTIFSVDNGNGNTNTALNNIY</sequence>
<reference evidence="7 8" key="1">
    <citation type="submission" date="2014-01" db="EMBL/GenBank/DDBJ databases">
        <title>Marinomonas ushuaiensis DSM 15871 Genome Sequencing.</title>
        <authorList>
            <person name="Lai Q."/>
            <person name="Shao Z.S."/>
        </authorList>
    </citation>
    <scope>NUCLEOTIDE SEQUENCE [LARGE SCALE GENOMIC DNA]</scope>
    <source>
        <strain evidence="7 8">DSM 15871</strain>
    </source>
</reference>
<dbReference type="InterPro" id="IPR006665">
    <property type="entry name" value="OmpA-like"/>
</dbReference>
<dbReference type="EMBL" id="JAMB01000014">
    <property type="protein sequence ID" value="ETX09824.1"/>
    <property type="molecule type" value="Genomic_DNA"/>
</dbReference>